<organism evidence="1 2">
    <name type="scientific">Jingyaoa shaoxingensis</name>
    <dbReference type="NCBI Taxonomy" id="2763671"/>
    <lineage>
        <taxon>Bacteria</taxon>
        <taxon>Bacillati</taxon>
        <taxon>Bacillota</taxon>
        <taxon>Clostridia</taxon>
        <taxon>Lachnospirales</taxon>
        <taxon>Lachnospiraceae</taxon>
        <taxon>Jingyaoa</taxon>
    </lineage>
</organism>
<accession>A0ABR7N7B3</accession>
<dbReference type="RefSeq" id="WP_249306653.1">
    <property type="nucleotide sequence ID" value="NZ_JACRSZ010000001.1"/>
</dbReference>
<evidence type="ECO:0000313" key="2">
    <source>
        <dbReference type="Proteomes" id="UP000657421"/>
    </source>
</evidence>
<dbReference type="Proteomes" id="UP000657421">
    <property type="component" value="Unassembled WGS sequence"/>
</dbReference>
<dbReference type="EMBL" id="JACRSZ010000001">
    <property type="protein sequence ID" value="MBC8571707.1"/>
    <property type="molecule type" value="Genomic_DNA"/>
</dbReference>
<protein>
    <submittedName>
        <fullName evidence="1">Uncharacterized protein</fullName>
    </submittedName>
</protein>
<evidence type="ECO:0000313" key="1">
    <source>
        <dbReference type="EMBL" id="MBC8571707.1"/>
    </source>
</evidence>
<gene>
    <name evidence="1" type="ORF">H8716_01200</name>
</gene>
<reference evidence="1 2" key="1">
    <citation type="submission" date="2020-08" db="EMBL/GenBank/DDBJ databases">
        <title>Genome public.</title>
        <authorList>
            <person name="Liu C."/>
            <person name="Sun Q."/>
        </authorList>
    </citation>
    <scope>NUCLEOTIDE SEQUENCE [LARGE SCALE GENOMIC DNA]</scope>
    <source>
        <strain evidence="1 2">NSJ-46</strain>
    </source>
</reference>
<comment type="caution">
    <text evidence="1">The sequence shown here is derived from an EMBL/GenBank/DDBJ whole genome shotgun (WGS) entry which is preliminary data.</text>
</comment>
<proteinExistence type="predicted"/>
<name>A0ABR7N7B3_9FIRM</name>
<sequence length="53" mass="5991">MKCSKCGKEMRKGYLFSSKDGAFSFANEVPGVFENMDSIKKVNPTYTASFKER</sequence>
<keyword evidence="2" id="KW-1185">Reference proteome</keyword>